<accession>A0A0J7IF98</accession>
<feature type="transmembrane region" description="Helical" evidence="1">
    <location>
        <begin position="42"/>
        <end position="66"/>
    </location>
</feature>
<keyword evidence="1" id="KW-0812">Transmembrane</keyword>
<evidence type="ECO:0000313" key="2">
    <source>
        <dbReference type="EMBL" id="KMQ64586.1"/>
    </source>
</evidence>
<keyword evidence="3" id="KW-1185">Reference proteome</keyword>
<dbReference type="RefSeq" id="WP_048506509.1">
    <property type="nucleotide sequence ID" value="NZ_LFND01000003.1"/>
</dbReference>
<gene>
    <name evidence="2" type="ORF">ACM46_10030</name>
</gene>
<dbReference type="AlphaFoldDB" id="A0A0J7IF98"/>
<dbReference type="STRING" id="558151.ACM46_10030"/>
<feature type="transmembrane region" description="Helical" evidence="1">
    <location>
        <begin position="227"/>
        <end position="247"/>
    </location>
</feature>
<sequence length="252" mass="28427">MFGVNIPEYHSIFLAVATVLVILFLSYQWWRKQKQIKSVPKIIIIAVVGFIFYKLVFFTTIMILFIGSAVTDRFSANAWEAQIIDFKIQRSKAPRKGTLAYPIVQYQDHNGQKQITTVDTGFGNSDDTPKLHETVKIVVHEGNHQTRLVTDLKVMTAIGALIAIFLGLIILAGITEYALSLSLEKVQNGLVSGSFYVLIPLLILGAAYFFGKSAWTLFEQENFSRRFWIYSCITVGCLLFSIGYINILRGKK</sequence>
<dbReference type="OrthoDB" id="1247158at2"/>
<evidence type="ECO:0000256" key="1">
    <source>
        <dbReference type="SAM" id="Phobius"/>
    </source>
</evidence>
<feature type="transmembrane region" description="Helical" evidence="1">
    <location>
        <begin position="195"/>
        <end position="215"/>
    </location>
</feature>
<dbReference type="PATRIC" id="fig|558151.6.peg.2117"/>
<dbReference type="EMBL" id="LFND01000003">
    <property type="protein sequence ID" value="KMQ64586.1"/>
    <property type="molecule type" value="Genomic_DNA"/>
</dbReference>
<dbReference type="Proteomes" id="UP000036261">
    <property type="component" value="Unassembled WGS sequence"/>
</dbReference>
<evidence type="ECO:0000313" key="3">
    <source>
        <dbReference type="Proteomes" id="UP000036261"/>
    </source>
</evidence>
<keyword evidence="1" id="KW-0472">Membrane</keyword>
<feature type="transmembrane region" description="Helical" evidence="1">
    <location>
        <begin position="12"/>
        <end position="30"/>
    </location>
</feature>
<proteinExistence type="predicted"/>
<feature type="transmembrane region" description="Helical" evidence="1">
    <location>
        <begin position="154"/>
        <end position="174"/>
    </location>
</feature>
<comment type="caution">
    <text evidence="2">The sequence shown here is derived from an EMBL/GenBank/DDBJ whole genome shotgun (WGS) entry which is preliminary data.</text>
</comment>
<name>A0A0J7IF98_9FLAO</name>
<reference evidence="2 3" key="1">
    <citation type="journal article" date="2013" name="Int. J. Syst. Evol. Microbiol.">
        <title>Chryseobacterium angstadtii sp. nov., isolated from a newt tank.</title>
        <authorList>
            <person name="Kirk K.E."/>
            <person name="Hoffman J.A."/>
            <person name="Smith K.A."/>
            <person name="Strahan B.L."/>
            <person name="Failor K.C."/>
            <person name="Krebs J.E."/>
            <person name="Gale A.N."/>
            <person name="Do T.D."/>
            <person name="Sontag T.C."/>
            <person name="Batties A.M."/>
            <person name="Mistiszyn K."/>
            <person name="Newman J.D."/>
        </authorList>
    </citation>
    <scope>NUCLEOTIDE SEQUENCE [LARGE SCALE GENOMIC DNA]</scope>
    <source>
        <strain evidence="2 3">KM</strain>
    </source>
</reference>
<protein>
    <submittedName>
        <fullName evidence="2">Uncharacterized protein</fullName>
    </submittedName>
</protein>
<organism evidence="2 3">
    <name type="scientific">Chryseobacterium angstadtii</name>
    <dbReference type="NCBI Taxonomy" id="558151"/>
    <lineage>
        <taxon>Bacteria</taxon>
        <taxon>Pseudomonadati</taxon>
        <taxon>Bacteroidota</taxon>
        <taxon>Flavobacteriia</taxon>
        <taxon>Flavobacteriales</taxon>
        <taxon>Weeksellaceae</taxon>
        <taxon>Chryseobacterium group</taxon>
        <taxon>Chryseobacterium</taxon>
    </lineage>
</organism>
<keyword evidence="1" id="KW-1133">Transmembrane helix</keyword>